<evidence type="ECO:0000256" key="1">
    <source>
        <dbReference type="SAM" id="Phobius"/>
    </source>
</evidence>
<keyword evidence="1" id="KW-0812">Transmembrane</keyword>
<dbReference type="KEGG" id="jpo:G7058_09395"/>
<feature type="transmembrane region" description="Helical" evidence="1">
    <location>
        <begin position="71"/>
        <end position="90"/>
    </location>
</feature>
<dbReference type="EMBL" id="CP049889">
    <property type="protein sequence ID" value="QIK52234.1"/>
    <property type="molecule type" value="Genomic_DNA"/>
</dbReference>
<evidence type="ECO:0000313" key="3">
    <source>
        <dbReference type="Proteomes" id="UP000501830"/>
    </source>
</evidence>
<evidence type="ECO:0000313" key="2">
    <source>
        <dbReference type="EMBL" id="QIK52234.1"/>
    </source>
</evidence>
<feature type="transmembrane region" description="Helical" evidence="1">
    <location>
        <begin position="110"/>
        <end position="133"/>
    </location>
</feature>
<dbReference type="GeneID" id="94553498"/>
<feature type="transmembrane region" description="Helical" evidence="1">
    <location>
        <begin position="20"/>
        <end position="43"/>
    </location>
</feature>
<dbReference type="AlphaFoldDB" id="A0A6G7WIX7"/>
<proteinExistence type="predicted"/>
<dbReference type="InterPro" id="IPR006938">
    <property type="entry name" value="DUF624"/>
</dbReference>
<keyword evidence="1" id="KW-0472">Membrane</keyword>
<dbReference type="Pfam" id="PF04854">
    <property type="entry name" value="DUF624"/>
    <property type="match status" value="1"/>
</dbReference>
<feature type="transmembrane region" description="Helical" evidence="1">
    <location>
        <begin position="154"/>
        <end position="182"/>
    </location>
</feature>
<keyword evidence="3" id="KW-1185">Reference proteome</keyword>
<accession>A0A6G7WIX7</accession>
<dbReference type="Proteomes" id="UP000501830">
    <property type="component" value="Chromosome"/>
</dbReference>
<gene>
    <name evidence="2" type="ORF">G7058_09395</name>
</gene>
<reference evidence="2 3" key="1">
    <citation type="journal article" date="2017" name="Int. J. Syst. Evol. Microbiol.">
        <title>Jeotgalibaca porci sp. nov. and Jeotgalibaca arthritidis sp. nov., isolated from pigs, and emended description of the genus Jeotgalibaca.</title>
        <authorList>
            <person name="Zamora L."/>
            <person name="Perez-Sancho M."/>
            <person name="Dominguez L."/>
            <person name="Fernandez-Garayzabal J.F."/>
            <person name="Vela A.I."/>
        </authorList>
    </citation>
    <scope>NUCLEOTIDE SEQUENCE [LARGE SCALE GENOMIC DNA]</scope>
    <source>
        <strain evidence="2 3">CCUG 69148</strain>
    </source>
</reference>
<sequence length="213" mass="24290">MFKSKAGTEFLEKMSWVADMLMFSILWFVFSIPIVTIGAATSATYRAVQVRMKEGNGIVWSVFWKTFKNSLPQATVSWLIYFMITLVFGLNQMLLVNDLAGSWLNHFSQIFLLVVIILITPILVMVLAYISRFEDNLKTVWKNAFVLSIAHFKVTLYVLFVTVISVSAVYLIPALVIIVPAYSLSKICPRLETLFNNYTDEDLLEHLNSKLTL</sequence>
<protein>
    <submittedName>
        <fullName evidence="2">YesL family protein</fullName>
    </submittedName>
</protein>
<organism evidence="2 3">
    <name type="scientific">Jeotgalibaca porci</name>
    <dbReference type="NCBI Taxonomy" id="1868793"/>
    <lineage>
        <taxon>Bacteria</taxon>
        <taxon>Bacillati</taxon>
        <taxon>Bacillota</taxon>
        <taxon>Bacilli</taxon>
        <taxon>Lactobacillales</taxon>
        <taxon>Carnobacteriaceae</taxon>
        <taxon>Jeotgalibaca</taxon>
    </lineage>
</organism>
<keyword evidence="1" id="KW-1133">Transmembrane helix</keyword>
<name>A0A6G7WIX7_9LACT</name>
<dbReference type="RefSeq" id="WP_166063299.1">
    <property type="nucleotide sequence ID" value="NZ_CP049889.1"/>
</dbReference>